<comment type="caution">
    <text evidence="2">The sequence shown here is derived from an EMBL/GenBank/DDBJ whole genome shotgun (WGS) entry which is preliminary data.</text>
</comment>
<dbReference type="SMART" id="SM00256">
    <property type="entry name" value="FBOX"/>
    <property type="match status" value="1"/>
</dbReference>
<dbReference type="Pfam" id="PF00646">
    <property type="entry name" value="F-box"/>
    <property type="match status" value="1"/>
</dbReference>
<feature type="non-terminal residue" evidence="2">
    <location>
        <position position="1"/>
    </location>
</feature>
<feature type="domain" description="F-box" evidence="1">
    <location>
        <begin position="107"/>
        <end position="153"/>
    </location>
</feature>
<dbReference type="EMBL" id="JAEFBK010000006">
    <property type="protein sequence ID" value="KAG7593422.1"/>
    <property type="molecule type" value="Genomic_DNA"/>
</dbReference>
<accession>A0A8T2C5V0</accession>
<proteinExistence type="predicted"/>
<dbReference type="PROSITE" id="PS50181">
    <property type="entry name" value="FBOX"/>
    <property type="match status" value="1"/>
</dbReference>
<reference evidence="2 3" key="1">
    <citation type="submission" date="2020-12" db="EMBL/GenBank/DDBJ databases">
        <title>Concerted genomic and epigenomic changes stabilize Arabidopsis allopolyploids.</title>
        <authorList>
            <person name="Chen Z."/>
        </authorList>
    </citation>
    <scope>NUCLEOTIDE SEQUENCE [LARGE SCALE GENOMIC DNA]</scope>
    <source>
        <strain evidence="2">Allo738</strain>
        <tissue evidence="2">Leaf</tissue>
    </source>
</reference>
<evidence type="ECO:0000313" key="2">
    <source>
        <dbReference type="EMBL" id="KAG7593422.1"/>
    </source>
</evidence>
<evidence type="ECO:0000259" key="1">
    <source>
        <dbReference type="PROSITE" id="PS50181"/>
    </source>
</evidence>
<name>A0A8T2C5V0_9BRAS</name>
<dbReference type="Proteomes" id="UP000694240">
    <property type="component" value="Chromosome 6"/>
</dbReference>
<dbReference type="InterPro" id="IPR001810">
    <property type="entry name" value="F-box_dom"/>
</dbReference>
<dbReference type="CDD" id="cd22157">
    <property type="entry name" value="F-box_AtFBW1-like"/>
    <property type="match status" value="1"/>
</dbReference>
<dbReference type="InterPro" id="IPR017451">
    <property type="entry name" value="F-box-assoc_interact_dom"/>
</dbReference>
<dbReference type="AlphaFoldDB" id="A0A8T2C5V0"/>
<dbReference type="Pfam" id="PF08268">
    <property type="entry name" value="FBA_3"/>
    <property type="match status" value="1"/>
</dbReference>
<protein>
    <submittedName>
        <fullName evidence="2">F-box domain</fullName>
    </submittedName>
</protein>
<dbReference type="InterPro" id="IPR013187">
    <property type="entry name" value="F-box-assoc_dom_typ3"/>
</dbReference>
<dbReference type="PANTHER" id="PTHR31111">
    <property type="entry name" value="BNAA05G37150D PROTEIN-RELATED"/>
    <property type="match status" value="1"/>
</dbReference>
<keyword evidence="3" id="KW-1185">Reference proteome</keyword>
<evidence type="ECO:0000313" key="3">
    <source>
        <dbReference type="Proteomes" id="UP000694240"/>
    </source>
</evidence>
<sequence length="487" mass="54770">GLSFDFEGRLDSRPVHPKASVPVALPENSSSAAVNVAPSYDHSAATVARAERGRSFRQNVYRNWLRCLCMKHRDDENDRFCSSRSKLDSIPLQSKERDRKNEKDTRSSKVGPIPLDLEIEILLRLPAKSLMKFQCVSKMWSSIIRSQRFVSSYYAMSSTMRSHRFIIAFSNGESAKREDKRLFIFSSSYEGEESSSSLVTNLDMTIPSVTVISFSTCASVHGLIGSTRSGPFVVCNPCTGKVTMLPCSGTHTSFGYDPVDDQFKALTQVSPYPYQEPNVLVHEVLTLGGGEPSWTRSKVTTPVYYTATRKLCINGFVYFGAWSPRNRIDPVIGCFDVRFERLSFIKAPMAVVCLEGESILIEYKGKLAAIARHPYKPFHSFDLWILEDVKTHDWSKQTFKLPFSLGLGTNLTSPGINKAGEIIFAPKCLSRDVQPFYIFYHNVERNDIRKVTIKGIADDREFRRRYGLAGDCCVHISPDHVESIASI</sequence>
<gene>
    <name evidence="2" type="ORF">ISN45_Aa01g022230</name>
</gene>
<organism evidence="2 3">
    <name type="scientific">Arabidopsis thaliana x Arabidopsis arenosa</name>
    <dbReference type="NCBI Taxonomy" id="1240361"/>
    <lineage>
        <taxon>Eukaryota</taxon>
        <taxon>Viridiplantae</taxon>
        <taxon>Streptophyta</taxon>
        <taxon>Embryophyta</taxon>
        <taxon>Tracheophyta</taxon>
        <taxon>Spermatophyta</taxon>
        <taxon>Magnoliopsida</taxon>
        <taxon>eudicotyledons</taxon>
        <taxon>Gunneridae</taxon>
        <taxon>Pentapetalae</taxon>
        <taxon>rosids</taxon>
        <taxon>malvids</taxon>
        <taxon>Brassicales</taxon>
        <taxon>Brassicaceae</taxon>
        <taxon>Camelineae</taxon>
        <taxon>Arabidopsis</taxon>
    </lineage>
</organism>
<dbReference type="NCBIfam" id="TIGR01640">
    <property type="entry name" value="F_box_assoc_1"/>
    <property type="match status" value="1"/>
</dbReference>
<dbReference type="PANTHER" id="PTHR31111:SF100">
    <property type="entry name" value="F-BOX DOMAIN-CONTAINING PROTEIN"/>
    <property type="match status" value="1"/>
</dbReference>